<accession>A0A4S3ZUR8</accession>
<sequence>MKYTDESGELFGIDDLIAGTIGGIINLTVNIVEGNIDGNFWEVVGKGSAAFGSGFAAGALATYGPAGWAAGGAIIGSTNAWLSGSDPVQGAIMGGVTGLIGGTIGQYIGKGLTVMIGSANISSPVLNGFLGGGFGGGTTGAILNFSISLASGSSFDDALKQSGNGFVSGFITGSVAGAGGAYANAKTQGLNPWTGKAVAAKGGTGGVNRIYSARELLRRTAEPGPFHNFPESFNQTIFSQGTKTITPNFFRVGKPGLSNTGIMYELPGTINGTNGVFQIGVRPSVSGNTELIMHRFFKPY</sequence>
<proteinExistence type="predicted"/>
<evidence type="ECO:0000313" key="1">
    <source>
        <dbReference type="EMBL" id="THF49395.1"/>
    </source>
</evidence>
<comment type="caution">
    <text evidence="1">The sequence shown here is derived from an EMBL/GenBank/DDBJ whole genome shotgun (WGS) entry which is preliminary data.</text>
</comment>
<dbReference type="Proteomes" id="UP000307507">
    <property type="component" value="Unassembled WGS sequence"/>
</dbReference>
<reference evidence="1 2" key="1">
    <citation type="submission" date="2019-04" db="EMBL/GenBank/DDBJ databases">
        <title>Flavobacterium sp. nov. isolated from construction timber.</title>
        <authorList>
            <person name="Lin S.-Y."/>
            <person name="Chang C.-T."/>
            <person name="Young C.-C."/>
        </authorList>
    </citation>
    <scope>NUCLEOTIDE SEQUENCE [LARGE SCALE GENOMIC DNA]</scope>
    <source>
        <strain evidence="1 2">CC-CTC003</strain>
    </source>
</reference>
<dbReference type="RefSeq" id="WP_136403403.1">
    <property type="nucleotide sequence ID" value="NZ_SSNZ01000005.1"/>
</dbReference>
<evidence type="ECO:0000313" key="2">
    <source>
        <dbReference type="Proteomes" id="UP000307507"/>
    </source>
</evidence>
<keyword evidence="2" id="KW-1185">Reference proteome</keyword>
<protein>
    <submittedName>
        <fullName evidence="1">Uncharacterized protein</fullName>
    </submittedName>
</protein>
<dbReference type="EMBL" id="SSNZ01000005">
    <property type="protein sequence ID" value="THF49395.1"/>
    <property type="molecule type" value="Genomic_DNA"/>
</dbReference>
<name>A0A4S3ZUR8_9FLAO</name>
<gene>
    <name evidence="1" type="ORF">E6C50_11630</name>
</gene>
<dbReference type="AlphaFoldDB" id="A0A4S3ZUR8"/>
<organism evidence="1 2">
    <name type="scientific">Flavobacterium supellecticarium</name>
    <dbReference type="NCBI Taxonomy" id="2565924"/>
    <lineage>
        <taxon>Bacteria</taxon>
        <taxon>Pseudomonadati</taxon>
        <taxon>Bacteroidota</taxon>
        <taxon>Flavobacteriia</taxon>
        <taxon>Flavobacteriales</taxon>
        <taxon>Flavobacteriaceae</taxon>
        <taxon>Flavobacterium</taxon>
    </lineage>
</organism>